<organism evidence="6 7">
    <name type="scientific">Bordetella bronchiseptica 253</name>
    <dbReference type="NCBI Taxonomy" id="568707"/>
    <lineage>
        <taxon>Bacteria</taxon>
        <taxon>Pseudomonadati</taxon>
        <taxon>Pseudomonadota</taxon>
        <taxon>Betaproteobacteria</taxon>
        <taxon>Burkholderiales</taxon>
        <taxon>Alcaligenaceae</taxon>
        <taxon>Bordetella</taxon>
    </lineage>
</organism>
<dbReference type="RefSeq" id="WP_010927872.1">
    <property type="nucleotide sequence ID" value="NC_019382.1"/>
</dbReference>
<evidence type="ECO:0000313" key="7">
    <source>
        <dbReference type="Proteomes" id="UP000007564"/>
    </source>
</evidence>
<comment type="cofactor">
    <cofactor evidence="1">
        <name>FAD</name>
        <dbReference type="ChEBI" id="CHEBI:57692"/>
    </cofactor>
</comment>
<dbReference type="HOGENOM" id="CLU_011398_4_3_4"/>
<dbReference type="SUPFAM" id="SSF51905">
    <property type="entry name" value="FAD/NAD(P)-binding domain"/>
    <property type="match status" value="1"/>
</dbReference>
<evidence type="ECO:0000256" key="2">
    <source>
        <dbReference type="ARBA" id="ARBA00022630"/>
    </source>
</evidence>
<keyword evidence="4 6" id="KW-0560">Oxidoreductase</keyword>
<dbReference type="GO" id="GO:0008202">
    <property type="term" value="P:steroid metabolic process"/>
    <property type="evidence" value="ECO:0007669"/>
    <property type="project" value="UniProtKB-ARBA"/>
</dbReference>
<gene>
    <name evidence="6" type="ORF">BN112_2112</name>
</gene>
<evidence type="ECO:0000313" key="6">
    <source>
        <dbReference type="EMBL" id="CCJ54029.1"/>
    </source>
</evidence>
<dbReference type="GO" id="GO:0016491">
    <property type="term" value="F:oxidoreductase activity"/>
    <property type="evidence" value="ECO:0007669"/>
    <property type="project" value="UniProtKB-KW"/>
</dbReference>
<sequence length="461" mass="47880">MEFDMEFDVVIVGAGGCGLTAAVAIHDAYPQASIAVLDKAERACGNTVLSSGSIPAAGTRFQEAAGVHDTPRMFQEDLLTIAGEHEAMDLTRALTETSARLVEWLVDSAHVRLTLVETYKHIGHRVHRLHSPPSRRGADLVDDLLRECERRDIPVAWSNAVTGLIASEGRPRGVECATPDGAVTRVGARHVVLASNGYAANKSLLARFVPEVAAAPYGGGTGSEGEAILWGESLGAGLANMKAYQGHASLADPHGSLVTWTVIEKGGIIVDRSGRRFGDESIGYSAFAALELARTGPFWVIADTQVRDVTAAGQEEYAELVAHGGVLEGCLEELCARTGIDAAGLAATLQAARQCAADGGADAHGRAQWGLGPLGERLTATRIGPAIFHTQGGLRVDIDGRVLTDQAGVIDGLWAGGGAACGISGNRGSLGYMSGNGLLSALGLGLRIGQAIASRLGEEQA</sequence>
<dbReference type="Gene3D" id="3.90.700.10">
    <property type="entry name" value="Succinate dehydrogenase/fumarate reductase flavoprotein, catalytic domain"/>
    <property type="match status" value="1"/>
</dbReference>
<feature type="domain" description="FAD-dependent oxidoreductase 2 FAD-binding" evidence="5">
    <location>
        <begin position="8"/>
        <end position="424"/>
    </location>
</feature>
<dbReference type="Pfam" id="PF00890">
    <property type="entry name" value="FAD_binding_2"/>
    <property type="match status" value="1"/>
</dbReference>
<name>A0A0C6P2M2_BORBO</name>
<keyword evidence="2" id="KW-0285">Flavoprotein</keyword>
<evidence type="ECO:0000259" key="5">
    <source>
        <dbReference type="Pfam" id="PF00890"/>
    </source>
</evidence>
<dbReference type="Proteomes" id="UP000007564">
    <property type="component" value="Chromosome"/>
</dbReference>
<dbReference type="AlphaFoldDB" id="A0A0C6P2M2"/>
<dbReference type="Gene3D" id="3.50.50.60">
    <property type="entry name" value="FAD/NAD(P)-binding domain"/>
    <property type="match status" value="1"/>
</dbReference>
<protein>
    <submittedName>
        <fullName evidence="6">Putative fumarate reductase flavoprotein subunit</fullName>
        <ecNumber evidence="6">1.3.99.1</ecNumber>
    </submittedName>
</protein>
<dbReference type="GeneID" id="93202883"/>
<dbReference type="InterPro" id="IPR050315">
    <property type="entry name" value="FAD-oxidoreductase_2"/>
</dbReference>
<dbReference type="PANTHER" id="PTHR43400">
    <property type="entry name" value="FUMARATE REDUCTASE"/>
    <property type="match status" value="1"/>
</dbReference>
<dbReference type="InterPro" id="IPR027477">
    <property type="entry name" value="Succ_DH/fumarate_Rdtase_cat_sf"/>
</dbReference>
<evidence type="ECO:0000256" key="4">
    <source>
        <dbReference type="ARBA" id="ARBA00023002"/>
    </source>
</evidence>
<dbReference type="EMBL" id="HE965806">
    <property type="protein sequence ID" value="CCJ54029.1"/>
    <property type="molecule type" value="Genomic_DNA"/>
</dbReference>
<dbReference type="InterPro" id="IPR003953">
    <property type="entry name" value="FAD-dep_OxRdtase_2_FAD-bd"/>
</dbReference>
<dbReference type="PANTHER" id="PTHR43400:SF10">
    <property type="entry name" value="3-OXOSTEROID 1-DEHYDROGENASE"/>
    <property type="match status" value="1"/>
</dbReference>
<proteinExistence type="predicted"/>
<dbReference type="OrthoDB" id="9813348at2"/>
<keyword evidence="3" id="KW-0274">FAD</keyword>
<reference evidence="6 7" key="1">
    <citation type="journal article" date="2012" name="BMC Genomics">
        <title>Comparative genomics of the classical Bordetella subspecies: the evolution and exchange of virulence-associated diversity amongst closely related pathogens.</title>
        <authorList>
            <person name="Park J."/>
            <person name="Zhang Y."/>
            <person name="Buboltz A.M."/>
            <person name="Zhang X."/>
            <person name="Schuster S.C."/>
            <person name="Ahuja U."/>
            <person name="Liu M."/>
            <person name="Miller J.F."/>
            <person name="Sebaihia M."/>
            <person name="Bentley S.D."/>
            <person name="Parkhill J."/>
            <person name="Harvill E.T."/>
        </authorList>
    </citation>
    <scope>NUCLEOTIDE SEQUENCE [LARGE SCALE GENOMIC DNA]</scope>
    <source>
        <strain evidence="6 7">253</strain>
    </source>
</reference>
<dbReference type="SUPFAM" id="SSF56425">
    <property type="entry name" value="Succinate dehydrogenase/fumarate reductase flavoprotein, catalytic domain"/>
    <property type="match status" value="1"/>
</dbReference>
<evidence type="ECO:0000256" key="3">
    <source>
        <dbReference type="ARBA" id="ARBA00022827"/>
    </source>
</evidence>
<dbReference type="EC" id="1.3.99.1" evidence="6"/>
<evidence type="ECO:0000256" key="1">
    <source>
        <dbReference type="ARBA" id="ARBA00001974"/>
    </source>
</evidence>
<accession>A0A0C6P2M2</accession>
<dbReference type="InterPro" id="IPR036188">
    <property type="entry name" value="FAD/NAD-bd_sf"/>
</dbReference>
<dbReference type="KEGG" id="bbh:BN112_2112"/>